<name>A0AA36APF8_OCTVU</name>
<keyword evidence="2" id="KW-1185">Reference proteome</keyword>
<protein>
    <submittedName>
        <fullName evidence="1">Uncharacterized protein</fullName>
    </submittedName>
</protein>
<gene>
    <name evidence="1" type="ORF">OCTVUL_1B019692</name>
</gene>
<sequence>MLILSINVSYPYLIRYQTTNENIIRNASAAKHVEFSWFVNIVDKSLKIDINMATSNIQLSYALVIKGYLVVEFISNVNTDKRQKK</sequence>
<reference evidence="1" key="1">
    <citation type="submission" date="2023-08" db="EMBL/GenBank/DDBJ databases">
        <authorList>
            <person name="Alioto T."/>
            <person name="Alioto T."/>
            <person name="Gomez Garrido J."/>
        </authorList>
    </citation>
    <scope>NUCLEOTIDE SEQUENCE</scope>
</reference>
<proteinExistence type="predicted"/>
<evidence type="ECO:0000313" key="2">
    <source>
        <dbReference type="Proteomes" id="UP001162480"/>
    </source>
</evidence>
<accession>A0AA36APF8</accession>
<dbReference type="AlphaFoldDB" id="A0AA36APF8"/>
<organism evidence="1 2">
    <name type="scientific">Octopus vulgaris</name>
    <name type="common">Common octopus</name>
    <dbReference type="NCBI Taxonomy" id="6645"/>
    <lineage>
        <taxon>Eukaryota</taxon>
        <taxon>Metazoa</taxon>
        <taxon>Spiralia</taxon>
        <taxon>Lophotrochozoa</taxon>
        <taxon>Mollusca</taxon>
        <taxon>Cephalopoda</taxon>
        <taxon>Coleoidea</taxon>
        <taxon>Octopodiformes</taxon>
        <taxon>Octopoda</taxon>
        <taxon>Incirrata</taxon>
        <taxon>Octopodidae</taxon>
        <taxon>Octopus</taxon>
    </lineage>
</organism>
<dbReference type="EMBL" id="OX597815">
    <property type="protein sequence ID" value="CAI9718352.1"/>
    <property type="molecule type" value="Genomic_DNA"/>
</dbReference>
<evidence type="ECO:0000313" key="1">
    <source>
        <dbReference type="EMBL" id="CAI9718352.1"/>
    </source>
</evidence>
<dbReference type="Proteomes" id="UP001162480">
    <property type="component" value="Chromosome 2"/>
</dbReference>